<name>A0A818MBW3_9BILA</name>
<reference evidence="1" key="1">
    <citation type="submission" date="2021-02" db="EMBL/GenBank/DDBJ databases">
        <authorList>
            <person name="Nowell W R."/>
        </authorList>
    </citation>
    <scope>NUCLEOTIDE SEQUENCE</scope>
</reference>
<dbReference type="InterPro" id="IPR027417">
    <property type="entry name" value="P-loop_NTPase"/>
</dbReference>
<comment type="caution">
    <text evidence="1">The sequence shown here is derived from an EMBL/GenBank/DDBJ whole genome shotgun (WGS) entry which is preliminary data.</text>
</comment>
<dbReference type="Proteomes" id="UP000663851">
    <property type="component" value="Unassembled WGS sequence"/>
</dbReference>
<dbReference type="Gene3D" id="3.40.50.300">
    <property type="entry name" value="P-loop containing nucleotide triphosphate hydrolases"/>
    <property type="match status" value="1"/>
</dbReference>
<dbReference type="EMBL" id="CAJNYD010004310">
    <property type="protein sequence ID" value="CAF3589211.1"/>
    <property type="molecule type" value="Genomic_DNA"/>
</dbReference>
<evidence type="ECO:0000313" key="3">
    <source>
        <dbReference type="Proteomes" id="UP000663833"/>
    </source>
</evidence>
<evidence type="ECO:0000313" key="1">
    <source>
        <dbReference type="EMBL" id="CAF3589211.1"/>
    </source>
</evidence>
<evidence type="ECO:0000313" key="2">
    <source>
        <dbReference type="EMBL" id="CAF4485342.1"/>
    </source>
</evidence>
<proteinExistence type="predicted"/>
<dbReference type="AlphaFoldDB" id="A0A818MBW3"/>
<dbReference type="EMBL" id="CAJOBO010003232">
    <property type="protein sequence ID" value="CAF4485342.1"/>
    <property type="molecule type" value="Genomic_DNA"/>
</dbReference>
<protein>
    <submittedName>
        <fullName evidence="1">Uncharacterized protein</fullName>
    </submittedName>
</protein>
<accession>A0A818MBW3</accession>
<dbReference type="Proteomes" id="UP000663833">
    <property type="component" value="Unassembled WGS sequence"/>
</dbReference>
<organism evidence="1 3">
    <name type="scientific">Rotaria socialis</name>
    <dbReference type="NCBI Taxonomy" id="392032"/>
    <lineage>
        <taxon>Eukaryota</taxon>
        <taxon>Metazoa</taxon>
        <taxon>Spiralia</taxon>
        <taxon>Gnathifera</taxon>
        <taxon>Rotifera</taxon>
        <taxon>Eurotatoria</taxon>
        <taxon>Bdelloidea</taxon>
        <taxon>Philodinida</taxon>
        <taxon>Philodinidae</taxon>
        <taxon>Rotaria</taxon>
    </lineage>
</organism>
<sequence>MKSAGELIKELLNSNSHNQNLLDLSEKNLRDRIEKIKSSKLTSLLFTDNEQNKSNQNNSYSSNPIVQWTQNQIQLWANLVEVNPSILTNTEDFIIEALAVIKQANFLDTEFHLIDAQISSCLIALNTVSNQGKLLQVGTGEGESTIISVLAVVYCSRVG</sequence>
<gene>
    <name evidence="2" type="ORF">HFQ381_LOCUS26604</name>
    <name evidence="1" type="ORF">LUA448_LOCUS29851</name>
</gene>